<evidence type="ECO:0000256" key="5">
    <source>
        <dbReference type="ARBA" id="ARBA00023242"/>
    </source>
</evidence>
<dbReference type="GO" id="GO:0051123">
    <property type="term" value="P:RNA polymerase II preinitiation complex assembly"/>
    <property type="evidence" value="ECO:0007669"/>
    <property type="project" value="TreeGrafter"/>
</dbReference>
<dbReference type="GO" id="GO:0016251">
    <property type="term" value="F:RNA polymerase II general transcription initiation factor activity"/>
    <property type="evidence" value="ECO:0007669"/>
    <property type="project" value="TreeGrafter"/>
</dbReference>
<dbReference type="Gene3D" id="1.10.20.10">
    <property type="entry name" value="Histone, subunit A"/>
    <property type="match status" value="1"/>
</dbReference>
<comment type="similarity">
    <text evidence="2">Belongs to the TAF9 family.</text>
</comment>
<dbReference type="AlphaFoldDB" id="A0A9P6GZA1"/>
<dbReference type="GO" id="GO:0000124">
    <property type="term" value="C:SAGA complex"/>
    <property type="evidence" value="ECO:0007669"/>
    <property type="project" value="TreeGrafter"/>
</dbReference>
<proteinExistence type="inferred from homology"/>
<sequence length="137" mass="15461">MSSNENLAPRDAKVISLIIRSLGIEECEPKVITQLLELSYKYATGVLVDAQRYSEHCERSTIGVNDIKLALQSKVGKYFVPPPPRQYLSEIANTVNSKPLSVCDNENLVRVPARSIFNVNCDYEIVEKGEDKKRKVY</sequence>
<protein>
    <submittedName>
        <fullName evidence="6">Transcription initiation factor TFIID subunit 9</fullName>
    </submittedName>
</protein>
<evidence type="ECO:0000256" key="2">
    <source>
        <dbReference type="ARBA" id="ARBA00007646"/>
    </source>
</evidence>
<keyword evidence="4" id="KW-0804">Transcription</keyword>
<dbReference type="InterPro" id="IPR009072">
    <property type="entry name" value="Histone-fold"/>
</dbReference>
<accession>A0A9P6GZA1</accession>
<keyword evidence="7" id="KW-1185">Reference proteome</keyword>
<organism evidence="6 7">
    <name type="scientific">Nosema granulosis</name>
    <dbReference type="NCBI Taxonomy" id="83296"/>
    <lineage>
        <taxon>Eukaryota</taxon>
        <taxon>Fungi</taxon>
        <taxon>Fungi incertae sedis</taxon>
        <taxon>Microsporidia</taxon>
        <taxon>Nosematidae</taxon>
        <taxon>Nosema</taxon>
    </lineage>
</organism>
<dbReference type="GO" id="GO:0046982">
    <property type="term" value="F:protein heterodimerization activity"/>
    <property type="evidence" value="ECO:0007669"/>
    <property type="project" value="InterPro"/>
</dbReference>
<dbReference type="GO" id="GO:0003713">
    <property type="term" value="F:transcription coactivator activity"/>
    <property type="evidence" value="ECO:0007669"/>
    <property type="project" value="TreeGrafter"/>
</dbReference>
<dbReference type="InterPro" id="IPR051431">
    <property type="entry name" value="TFIID_subunit_9"/>
</dbReference>
<dbReference type="Pfam" id="PF02291">
    <property type="entry name" value="TFIID-31kDa"/>
    <property type="match status" value="1"/>
</dbReference>
<evidence type="ECO:0000256" key="3">
    <source>
        <dbReference type="ARBA" id="ARBA00023015"/>
    </source>
</evidence>
<gene>
    <name evidence="6" type="primary">TAF9</name>
    <name evidence="6" type="ORF">NGRA_1038</name>
</gene>
<dbReference type="GO" id="GO:0005669">
    <property type="term" value="C:transcription factor TFIID complex"/>
    <property type="evidence" value="ECO:0007669"/>
    <property type="project" value="TreeGrafter"/>
</dbReference>
<dbReference type="PANTHER" id="PTHR48068:SF4">
    <property type="entry name" value="TATA-BOX BINDING PROTEIN ASSOCIATED FACTOR 9"/>
    <property type="match status" value="1"/>
</dbReference>
<keyword evidence="3" id="KW-0805">Transcription regulation</keyword>
<evidence type="ECO:0000313" key="7">
    <source>
        <dbReference type="Proteomes" id="UP000740883"/>
    </source>
</evidence>
<keyword evidence="5" id="KW-0539">Nucleus</keyword>
<reference evidence="6 7" key="1">
    <citation type="journal article" date="2020" name="Genome Biol. Evol.">
        <title>Comparative genomics of strictly vertically transmitted, feminizing microsporidia endosymbionts of amphipod crustaceans.</title>
        <authorList>
            <person name="Cormier A."/>
            <person name="Chebbi M.A."/>
            <person name="Giraud I."/>
            <person name="Wattier R."/>
            <person name="Teixeira M."/>
            <person name="Gilbert C."/>
            <person name="Rigaud T."/>
            <person name="Cordaux R."/>
        </authorList>
    </citation>
    <scope>NUCLEOTIDE SEQUENCE [LARGE SCALE GENOMIC DNA]</scope>
    <source>
        <strain evidence="6 7">Ou3-Ou53</strain>
    </source>
</reference>
<evidence type="ECO:0000256" key="1">
    <source>
        <dbReference type="ARBA" id="ARBA00004123"/>
    </source>
</evidence>
<dbReference type="OrthoDB" id="341924at2759"/>
<evidence type="ECO:0000256" key="4">
    <source>
        <dbReference type="ARBA" id="ARBA00023163"/>
    </source>
</evidence>
<dbReference type="Proteomes" id="UP000740883">
    <property type="component" value="Unassembled WGS sequence"/>
</dbReference>
<dbReference type="EMBL" id="SBJO01000053">
    <property type="protein sequence ID" value="KAF9763797.1"/>
    <property type="molecule type" value="Genomic_DNA"/>
</dbReference>
<comment type="caution">
    <text evidence="6">The sequence shown here is derived from an EMBL/GenBank/DDBJ whole genome shotgun (WGS) entry which is preliminary data.</text>
</comment>
<dbReference type="SUPFAM" id="SSF47113">
    <property type="entry name" value="Histone-fold"/>
    <property type="match status" value="1"/>
</dbReference>
<dbReference type="PANTHER" id="PTHR48068">
    <property type="entry name" value="TAF9 RNA POLYMERASE II, TATA BOX-BINDING PROTEIN (TBP)-ASSOCIATED FACTOR"/>
    <property type="match status" value="1"/>
</dbReference>
<dbReference type="InterPro" id="IPR003162">
    <property type="entry name" value="TFIID-31"/>
</dbReference>
<evidence type="ECO:0000313" key="6">
    <source>
        <dbReference type="EMBL" id="KAF9763797.1"/>
    </source>
</evidence>
<dbReference type="CDD" id="cd07979">
    <property type="entry name" value="HFD_TAF9"/>
    <property type="match status" value="1"/>
</dbReference>
<name>A0A9P6GZA1_9MICR</name>
<comment type="subcellular location">
    <subcellularLocation>
        <location evidence="1">Nucleus</location>
    </subcellularLocation>
</comment>